<dbReference type="PROSITE" id="PS52016">
    <property type="entry name" value="TONB_DEPENDENT_REC_3"/>
    <property type="match status" value="1"/>
</dbReference>
<keyword evidence="5 7" id="KW-0472">Membrane</keyword>
<evidence type="ECO:0000256" key="5">
    <source>
        <dbReference type="ARBA" id="ARBA00023136"/>
    </source>
</evidence>
<dbReference type="FunFam" id="2.170.130.10:FF:000023">
    <property type="entry name" value="SusC/RagA family TonB-linked outer membrane protein"/>
    <property type="match status" value="1"/>
</dbReference>
<dbReference type="Gene3D" id="2.40.170.20">
    <property type="entry name" value="TonB-dependent receptor, beta-barrel domain"/>
    <property type="match status" value="1"/>
</dbReference>
<evidence type="ECO:0000256" key="8">
    <source>
        <dbReference type="SAM" id="SignalP"/>
    </source>
</evidence>
<reference evidence="10 11" key="1">
    <citation type="submission" date="2011-08" db="EMBL/GenBank/DDBJ databases">
        <authorList>
            <person name="Weinstock G."/>
            <person name="Sodergren E."/>
            <person name="Clifton S."/>
            <person name="Fulton L."/>
            <person name="Fulton B."/>
            <person name="Courtney L."/>
            <person name="Fronick C."/>
            <person name="Harrison M."/>
            <person name="Strong C."/>
            <person name="Farmer C."/>
            <person name="Delahaunty K."/>
            <person name="Markovic C."/>
            <person name="Hall O."/>
            <person name="Minx P."/>
            <person name="Tomlinson C."/>
            <person name="Mitreva M."/>
            <person name="Hou S."/>
            <person name="Chen J."/>
            <person name="Wollam A."/>
            <person name="Pepin K.H."/>
            <person name="Johnson M."/>
            <person name="Bhonagiri V."/>
            <person name="Zhang X."/>
            <person name="Suruliraj S."/>
            <person name="Warren W."/>
            <person name="Chinwalla A."/>
            <person name="Mardis E.R."/>
            <person name="Wilson R.K."/>
        </authorList>
    </citation>
    <scope>NUCLEOTIDE SEQUENCE [LARGE SCALE GENOMIC DNA]</scope>
    <source>
        <strain evidence="10 11">DSM 18206</strain>
    </source>
</reference>
<dbReference type="RefSeq" id="WP_007899187.1">
    <property type="nucleotide sequence ID" value="NZ_JH379413.1"/>
</dbReference>
<organism evidence="10 11">
    <name type="scientific">Leyella stercorea DSM 18206</name>
    <dbReference type="NCBI Taxonomy" id="1002367"/>
    <lineage>
        <taxon>Bacteria</taxon>
        <taxon>Pseudomonadati</taxon>
        <taxon>Bacteroidota</taxon>
        <taxon>Bacteroidia</taxon>
        <taxon>Bacteroidales</taxon>
        <taxon>Prevotellaceae</taxon>
        <taxon>Leyella</taxon>
    </lineage>
</organism>
<comment type="caution">
    <text evidence="10">The sequence shown here is derived from an EMBL/GenBank/DDBJ whole genome shotgun (WGS) entry which is preliminary data.</text>
</comment>
<name>G6AXB5_9BACT</name>
<dbReference type="GO" id="GO:0009279">
    <property type="term" value="C:cell outer membrane"/>
    <property type="evidence" value="ECO:0007669"/>
    <property type="project" value="UniProtKB-SubCell"/>
</dbReference>
<evidence type="ECO:0000313" key="10">
    <source>
        <dbReference type="EMBL" id="EHJ40658.1"/>
    </source>
</evidence>
<dbReference type="EMBL" id="AFZZ01000110">
    <property type="protein sequence ID" value="EHJ40658.1"/>
    <property type="molecule type" value="Genomic_DNA"/>
</dbReference>
<dbReference type="NCBIfam" id="TIGR04057">
    <property type="entry name" value="SusC_RagA_signa"/>
    <property type="match status" value="1"/>
</dbReference>
<evidence type="ECO:0000259" key="9">
    <source>
        <dbReference type="Pfam" id="PF07715"/>
    </source>
</evidence>
<dbReference type="SUPFAM" id="SSF56935">
    <property type="entry name" value="Porins"/>
    <property type="match status" value="1"/>
</dbReference>
<protein>
    <submittedName>
        <fullName evidence="10">TonB-dependent receptor plug domain protein</fullName>
    </submittedName>
</protein>
<dbReference type="InterPro" id="IPR023997">
    <property type="entry name" value="TonB-dep_OMP_SusC/RagA_CS"/>
</dbReference>
<gene>
    <name evidence="10" type="ORF">HMPREF0673_01269</name>
</gene>
<comment type="subcellular location">
    <subcellularLocation>
        <location evidence="1 7">Cell outer membrane</location>
        <topology evidence="1 7">Multi-pass membrane protein</topology>
    </subcellularLocation>
</comment>
<proteinExistence type="inferred from homology"/>
<dbReference type="SUPFAM" id="SSF49464">
    <property type="entry name" value="Carboxypeptidase regulatory domain-like"/>
    <property type="match status" value="1"/>
</dbReference>
<evidence type="ECO:0000256" key="7">
    <source>
        <dbReference type="PROSITE-ProRule" id="PRU01360"/>
    </source>
</evidence>
<dbReference type="InterPro" id="IPR012910">
    <property type="entry name" value="Plug_dom"/>
</dbReference>
<dbReference type="GeneID" id="78336979"/>
<accession>G6AXB5</accession>
<evidence type="ECO:0000256" key="6">
    <source>
        <dbReference type="ARBA" id="ARBA00023237"/>
    </source>
</evidence>
<dbReference type="AlphaFoldDB" id="G6AXB5"/>
<dbReference type="HOGENOM" id="CLU_004317_2_1_10"/>
<keyword evidence="8" id="KW-0732">Signal</keyword>
<dbReference type="InterPro" id="IPR039426">
    <property type="entry name" value="TonB-dep_rcpt-like"/>
</dbReference>
<dbReference type="Pfam" id="PF13715">
    <property type="entry name" value="CarbopepD_reg_2"/>
    <property type="match status" value="1"/>
</dbReference>
<dbReference type="InterPro" id="IPR036942">
    <property type="entry name" value="Beta-barrel_TonB_sf"/>
</dbReference>
<keyword evidence="4 7" id="KW-0812">Transmembrane</keyword>
<dbReference type="InterPro" id="IPR023996">
    <property type="entry name" value="TonB-dep_OMP_SusC/RagA"/>
</dbReference>
<dbReference type="InterPro" id="IPR008969">
    <property type="entry name" value="CarboxyPept-like_regulatory"/>
</dbReference>
<dbReference type="NCBIfam" id="TIGR04056">
    <property type="entry name" value="OMP_RagA_SusC"/>
    <property type="match status" value="1"/>
</dbReference>
<dbReference type="Gene3D" id="2.170.130.10">
    <property type="entry name" value="TonB-dependent receptor, plug domain"/>
    <property type="match status" value="1"/>
</dbReference>
<evidence type="ECO:0000256" key="1">
    <source>
        <dbReference type="ARBA" id="ARBA00004571"/>
    </source>
</evidence>
<evidence type="ECO:0000256" key="4">
    <source>
        <dbReference type="ARBA" id="ARBA00022692"/>
    </source>
</evidence>
<keyword evidence="3 7" id="KW-1134">Transmembrane beta strand</keyword>
<dbReference type="Proteomes" id="UP000004407">
    <property type="component" value="Unassembled WGS sequence"/>
</dbReference>
<sequence>MSKQVKTVGMLLALSALPMGAAYAGNVTSQAVVQNAQADAECKGVVFDATGEPMIGASVVVKGKSGLGTVTDIDGNFTLRNVKKGDVIRITSLGMTPVEMEWSGKPLKVTLNDDSKQINEVVVTALGIKRERKSLGYAIQDVKGDALVNAHENNVANALTGKIAGVQITRSSNGPGGSSKIQLRGNNSITGLNQPLIVVDGVPMDNFTGAENNDYWNPSADMGNGLSDINPEDIESMSVLKGASAAALYGSRAGNGVILITTKQGRETKGLGITITGTVSAETLFTSPKMQTTYGQGTKGQYDETSGLSWGPRIEGQTYTRWDGKEVAMQRYDNLNNYFGTGTEIQENVTLSQQYGKTSIYASVTNMNNKSMTPGAKLNRTNMMLRGVTNFGKNNAWTFDAKVQYIRNKANNRPVSGNNSNNSALGMYTFPTTLDIRDFENCVDENNQMTWWNKDGNNPYWMSKYNLSDDNRDRFLMNASLKYKVLSWLTAEVKAGTDMYTLEATNRTYSGNSHITTKYGQNINHFYENNFSFLLTATKDNLIDKIGATATFGGNLMATKKTGLNSSVTDLVIENLFSLNNGKEKPSVSQIYTEKKINSLYGTVGLNYDGWAFLDATFRNDWSSALAKEHRSFFYPSVSASVLFVDMLNKYKVAMPKWFTFGKLRASYAEVGNDMDPYQLYNLYSTSKDDHSGITASSNSTLFDKNVKNELIKSWEVGLELKFLNNRLGFDFAWYKSNATNQLLNLPMNSLSGYSSKKINAGDIENQGVELMAYATPIRTKDFEWTINYNVSHNSNKIKDLYDGVDRYELGGYDNIKVYAMKGGNYGEIWGTKFLRVTDKTSPYYGQLLLTSDGLPQVTGELEKIGDQQATCNMGLTNSFRFKDWNLSFQIDARIGGEIFSGTNAMMQRSGTAEATAPGGKRVDDMVVKGVYRDAATGEYVQNANKITTQQYWSAVAGTGNMGIGEANTYSATNVRLRNISLGYTVPAKVLAGTILQSLKAGFTVTNVWMIHSNMNGVDPESVFATSTNATGFEYAGLPTTRSYVFNVSIGF</sequence>
<evidence type="ECO:0000256" key="3">
    <source>
        <dbReference type="ARBA" id="ARBA00022452"/>
    </source>
</evidence>
<keyword evidence="2 7" id="KW-0813">Transport</keyword>
<feature type="signal peptide" evidence="8">
    <location>
        <begin position="1"/>
        <end position="24"/>
    </location>
</feature>
<dbReference type="PATRIC" id="fig|1002367.3.peg.1012"/>
<feature type="domain" description="TonB-dependent receptor plug" evidence="9">
    <location>
        <begin position="134"/>
        <end position="257"/>
    </location>
</feature>
<dbReference type="Gene3D" id="2.60.40.1120">
    <property type="entry name" value="Carboxypeptidase-like, regulatory domain"/>
    <property type="match status" value="1"/>
</dbReference>
<comment type="similarity">
    <text evidence="7">Belongs to the TonB-dependent receptor family.</text>
</comment>
<keyword evidence="6 7" id="KW-0998">Cell outer membrane</keyword>
<feature type="chain" id="PRO_5003485617" evidence="8">
    <location>
        <begin position="25"/>
        <end position="1052"/>
    </location>
</feature>
<keyword evidence="10" id="KW-0675">Receptor</keyword>
<dbReference type="eggNOG" id="COG1629">
    <property type="taxonomic scope" value="Bacteria"/>
</dbReference>
<evidence type="ECO:0000256" key="2">
    <source>
        <dbReference type="ARBA" id="ARBA00022448"/>
    </source>
</evidence>
<dbReference type="InterPro" id="IPR037066">
    <property type="entry name" value="Plug_dom_sf"/>
</dbReference>
<evidence type="ECO:0000313" key="11">
    <source>
        <dbReference type="Proteomes" id="UP000004407"/>
    </source>
</evidence>
<dbReference type="Pfam" id="PF07715">
    <property type="entry name" value="Plug"/>
    <property type="match status" value="1"/>
</dbReference>